<protein>
    <submittedName>
        <fullName evidence="2">HNH endonuclease</fullName>
    </submittedName>
</protein>
<dbReference type="Pfam" id="PF14239">
    <property type="entry name" value="RRXRR"/>
    <property type="match status" value="1"/>
</dbReference>
<sequence length="287" mass="32308">VSRLQRWAPVVALSTLLHRFDTQALQNPEISGAEYQHGTLFEYEVREYLLEKWGRKCAYCDAEHTPLTIDHIHPKSKSGSDRVSNLTLACGPCNQRKNNQDVRDFLAHDTKRLARIEAQRKAPLRDAAAVNATRWALFRRLKDTGLDVEVGTGGRTKWNRKRLGYAKAHWIEAACAGESGTEVRLGSEHKPLQMGAMGHGERQRARLNRYGFPVGHKAGAKSFLGYQTGDLVRAVIQKGKYAGTHVGRIAIRFRPSFALKAKGHDKPINVHPRHLKILQRNDGYAYS</sequence>
<dbReference type="Gene3D" id="1.10.30.50">
    <property type="match status" value="1"/>
</dbReference>
<gene>
    <name evidence="2" type="ORF">HJG40_14995</name>
</gene>
<dbReference type="CDD" id="cd00085">
    <property type="entry name" value="HNHc"/>
    <property type="match status" value="1"/>
</dbReference>
<organism evidence="2 3">
    <name type="scientific">Acidithiobacillus concretivorus</name>
    <dbReference type="NCBI Taxonomy" id="3063952"/>
    <lineage>
        <taxon>Bacteria</taxon>
        <taxon>Pseudomonadati</taxon>
        <taxon>Pseudomonadota</taxon>
        <taxon>Acidithiobacillia</taxon>
        <taxon>Acidithiobacillales</taxon>
        <taxon>Acidithiobacillaceae</taxon>
        <taxon>Acidithiobacillus</taxon>
    </lineage>
</organism>
<dbReference type="RefSeq" id="WP_215864906.1">
    <property type="nucleotide sequence ID" value="NZ_JABELD010000193.1"/>
</dbReference>
<comment type="caution">
    <text evidence="2">The sequence shown here is derived from an EMBL/GenBank/DDBJ whole genome shotgun (WGS) entry which is preliminary data.</text>
</comment>
<dbReference type="PANTHER" id="PTHR33877:SF2">
    <property type="entry name" value="OS07G0170200 PROTEIN"/>
    <property type="match status" value="1"/>
</dbReference>
<dbReference type="PANTHER" id="PTHR33877">
    <property type="entry name" value="SLL1193 PROTEIN"/>
    <property type="match status" value="1"/>
</dbReference>
<keyword evidence="2" id="KW-0378">Hydrolase</keyword>
<dbReference type="InterPro" id="IPR002711">
    <property type="entry name" value="HNH"/>
</dbReference>
<dbReference type="InterPro" id="IPR003615">
    <property type="entry name" value="HNH_nuc"/>
</dbReference>
<dbReference type="SMART" id="SM00507">
    <property type="entry name" value="HNHc"/>
    <property type="match status" value="1"/>
</dbReference>
<reference evidence="2 3" key="1">
    <citation type="journal article" date="2021" name="ISME J.">
        <title>Genomic evolution of the class Acidithiobacillia: deep-branching Proteobacteria living in extreme acidic conditions.</title>
        <authorList>
            <person name="Moya-Beltran A."/>
            <person name="Beard S."/>
            <person name="Rojas-Villalobos C."/>
            <person name="Issotta F."/>
            <person name="Gallardo Y."/>
            <person name="Ulloa R."/>
            <person name="Giaveno A."/>
            <person name="Degli Esposti M."/>
            <person name="Johnson D.B."/>
            <person name="Quatrini R."/>
        </authorList>
    </citation>
    <scope>NUCLEOTIDE SEQUENCE [LARGE SCALE GENOMIC DNA]</scope>
    <source>
        <strain evidence="2 3">ATCC 19703</strain>
    </source>
</reference>
<feature type="domain" description="HNH nuclease" evidence="1">
    <location>
        <begin position="44"/>
        <end position="95"/>
    </location>
</feature>
<dbReference type="InterPro" id="IPR047693">
    <property type="entry name" value="RNA-guided_IscB-like"/>
</dbReference>
<keyword evidence="3" id="KW-1185">Reference proteome</keyword>
<dbReference type="EMBL" id="JABELD010000193">
    <property type="protein sequence ID" value="MBU2740056.1"/>
    <property type="molecule type" value="Genomic_DNA"/>
</dbReference>
<dbReference type="Pfam" id="PF01844">
    <property type="entry name" value="HNH"/>
    <property type="match status" value="1"/>
</dbReference>
<keyword evidence="2" id="KW-0255">Endonuclease</keyword>
<evidence type="ECO:0000313" key="2">
    <source>
        <dbReference type="EMBL" id="MBU2740056.1"/>
    </source>
</evidence>
<dbReference type="NCBIfam" id="NF040563">
    <property type="entry name" value="guided_IscB"/>
    <property type="match status" value="1"/>
</dbReference>
<accession>A0ABS5ZTR1</accession>
<dbReference type="GO" id="GO:0004519">
    <property type="term" value="F:endonuclease activity"/>
    <property type="evidence" value="ECO:0007669"/>
    <property type="project" value="UniProtKB-KW"/>
</dbReference>
<feature type="non-terminal residue" evidence="2">
    <location>
        <position position="1"/>
    </location>
</feature>
<dbReference type="InterPro" id="IPR025938">
    <property type="entry name" value="RRXRR_dom"/>
</dbReference>
<dbReference type="Proteomes" id="UP001197028">
    <property type="component" value="Unassembled WGS sequence"/>
</dbReference>
<proteinExistence type="predicted"/>
<evidence type="ECO:0000313" key="3">
    <source>
        <dbReference type="Proteomes" id="UP001197028"/>
    </source>
</evidence>
<dbReference type="InterPro" id="IPR052892">
    <property type="entry name" value="NA-targeting_endonuclease"/>
</dbReference>
<evidence type="ECO:0000259" key="1">
    <source>
        <dbReference type="SMART" id="SM00507"/>
    </source>
</evidence>
<name>A0ABS5ZTR1_9PROT</name>
<keyword evidence="2" id="KW-0540">Nuclease</keyword>